<dbReference type="EMBL" id="CP011037">
    <property type="protein sequence ID" value="ASM56271.1"/>
    <property type="molecule type" value="Genomic_DNA"/>
</dbReference>
<dbReference type="Proteomes" id="UP000198329">
    <property type="component" value="Chromosome II"/>
</dbReference>
<keyword evidence="5" id="KW-0456">Lyase</keyword>
<evidence type="ECO:0000256" key="5">
    <source>
        <dbReference type="ARBA" id="ARBA00023239"/>
    </source>
</evidence>
<keyword evidence="8" id="KW-1185">Reference proteome</keyword>
<dbReference type="GeneID" id="300943859"/>
<reference evidence="7 8" key="1">
    <citation type="submission" date="2015-03" db="EMBL/GenBank/DDBJ databases">
        <authorList>
            <person name="Xie B.-B."/>
            <person name="Rong J.-C."/>
            <person name="Qin Q.-L."/>
            <person name="Zhang Y.-Z."/>
        </authorList>
    </citation>
    <scope>NUCLEOTIDE SEQUENCE [LARGE SCALE GENOMIC DNA]</scope>
    <source>
        <strain evidence="7 8">KMM 661</strain>
    </source>
</reference>
<evidence type="ECO:0000256" key="1">
    <source>
        <dbReference type="ARBA" id="ARBA00004714"/>
    </source>
</evidence>
<dbReference type="Gene3D" id="3.20.20.70">
    <property type="entry name" value="Aldolase class I"/>
    <property type="match status" value="1"/>
</dbReference>
<protein>
    <recommendedName>
        <fullName evidence="3">fructose-bisphosphate aldolase</fullName>
        <ecNumber evidence="3">4.1.2.13</ecNumber>
    </recommendedName>
    <alternativeName>
        <fullName evidence="6">Fructose-bisphosphate aldolase class I</fullName>
    </alternativeName>
</protein>
<evidence type="ECO:0000256" key="6">
    <source>
        <dbReference type="ARBA" id="ARBA00029799"/>
    </source>
</evidence>
<comment type="pathway">
    <text evidence="1">Carbohydrate degradation; glycolysis; D-glyceraldehyde 3-phosphate and glycerone phosphate from D-glucose: step 4/4.</text>
</comment>
<dbReference type="InterPro" id="IPR000741">
    <property type="entry name" value="FBA_I"/>
</dbReference>
<accession>A0AAC9UML1</accession>
<dbReference type="GO" id="GO:0006096">
    <property type="term" value="P:glycolytic process"/>
    <property type="evidence" value="ECO:0007669"/>
    <property type="project" value="UniProtKB-KW"/>
</dbReference>
<dbReference type="EC" id="4.1.2.13" evidence="3"/>
<sequence>MSIRLNMLEKIKNNQGFIAALDQSGGSSPKALEQYGISSSEISSDEEMFKYIHSMRARIISSSPFNSQKILGAILFKDTLNRYIENIPTAEYLWKHKEIVPFLKIDEGLMPESDGVQLMKPIKNLGSILTVDTNFVFGTKMRSVIKQASRIGIQNVVKQQFEIAKEVINSGLMPIIEPEVDIYCEEKQSAELMLHDVIIEELNNLEDGQQVILKLTLPEVPNLYKDLATHPKVLKLVALSGGYSITQANEKLKRNTGIIASFSRALLIGLHHDMSDKKFDEKLNNSIEAIYEASIYKL</sequence>
<evidence type="ECO:0000256" key="2">
    <source>
        <dbReference type="ARBA" id="ARBA00010387"/>
    </source>
</evidence>
<proteinExistence type="inferred from homology"/>
<organism evidence="7 8">
    <name type="scientific">Pseudoalteromonas nigrifaciens</name>
    <dbReference type="NCBI Taxonomy" id="28109"/>
    <lineage>
        <taxon>Bacteria</taxon>
        <taxon>Pseudomonadati</taxon>
        <taxon>Pseudomonadota</taxon>
        <taxon>Gammaproteobacteria</taxon>
        <taxon>Alteromonadales</taxon>
        <taxon>Pseudoalteromonadaceae</taxon>
        <taxon>Pseudoalteromonas</taxon>
    </lineage>
</organism>
<keyword evidence="4" id="KW-0324">Glycolysis</keyword>
<dbReference type="AlphaFoldDB" id="A0AAC9UML1"/>
<gene>
    <name evidence="7" type="ORF">PNIG_b0733</name>
</gene>
<dbReference type="GO" id="GO:0004332">
    <property type="term" value="F:fructose-bisphosphate aldolase activity"/>
    <property type="evidence" value="ECO:0007669"/>
    <property type="project" value="UniProtKB-EC"/>
</dbReference>
<dbReference type="SUPFAM" id="SSF51569">
    <property type="entry name" value="Aldolase"/>
    <property type="match status" value="1"/>
</dbReference>
<dbReference type="InterPro" id="IPR013785">
    <property type="entry name" value="Aldolase_TIM"/>
</dbReference>
<evidence type="ECO:0000313" key="8">
    <source>
        <dbReference type="Proteomes" id="UP000198329"/>
    </source>
</evidence>
<dbReference type="RefSeq" id="WP_089369309.1">
    <property type="nucleotide sequence ID" value="NZ_BJXZ01000020.1"/>
</dbReference>
<dbReference type="NCBIfam" id="NF003784">
    <property type="entry name" value="PRK05377.1"/>
    <property type="match status" value="1"/>
</dbReference>
<evidence type="ECO:0000256" key="4">
    <source>
        <dbReference type="ARBA" id="ARBA00023152"/>
    </source>
</evidence>
<dbReference type="KEGG" id="png:PNIG_b0733"/>
<evidence type="ECO:0000313" key="7">
    <source>
        <dbReference type="EMBL" id="ASM56271.1"/>
    </source>
</evidence>
<comment type="similarity">
    <text evidence="2">Belongs to the class I fructose-bisphosphate aldolase family.</text>
</comment>
<evidence type="ECO:0000256" key="3">
    <source>
        <dbReference type="ARBA" id="ARBA00013068"/>
    </source>
</evidence>
<name>A0AAC9UML1_9GAMM</name>
<dbReference type="PANTHER" id="PTHR11627">
    <property type="entry name" value="FRUCTOSE-BISPHOSPHATE ALDOLASE"/>
    <property type="match status" value="1"/>
</dbReference>